<feature type="region of interest" description="Disordered" evidence="1">
    <location>
        <begin position="19"/>
        <end position="42"/>
    </location>
</feature>
<evidence type="ECO:0000256" key="1">
    <source>
        <dbReference type="SAM" id="MobiDB-lite"/>
    </source>
</evidence>
<evidence type="ECO:0000313" key="2">
    <source>
        <dbReference type="EMBL" id="EDM06160.1"/>
    </source>
</evidence>
<protein>
    <submittedName>
        <fullName evidence="2">RCG33777</fullName>
    </submittedName>
</protein>
<evidence type="ECO:0000313" key="3">
    <source>
        <dbReference type="Proteomes" id="UP000234681"/>
    </source>
</evidence>
<gene>
    <name evidence="2" type="ORF">rCG_33777</name>
</gene>
<dbReference type="AlphaFoldDB" id="A6HJF5"/>
<reference evidence="2 3" key="1">
    <citation type="submission" date="2005-07" db="EMBL/GenBank/DDBJ databases">
        <authorList>
            <person name="Mural R.J."/>
            <person name="Li P.W."/>
            <person name="Adams M.D."/>
            <person name="Amanatides P.G."/>
            <person name="Baden-Tillson H."/>
            <person name="Barnstead M."/>
            <person name="Chin S.H."/>
            <person name="Dew I."/>
            <person name="Evans C.A."/>
            <person name="Ferriera S."/>
            <person name="Flanigan M."/>
            <person name="Fosler C."/>
            <person name="Glodek A."/>
            <person name="Gu Z."/>
            <person name="Holt R.A."/>
            <person name="Jennings D."/>
            <person name="Kraft C.L."/>
            <person name="Lu F."/>
            <person name="Nguyen T."/>
            <person name="Nusskern D.R."/>
            <person name="Pfannkoch C.M."/>
            <person name="Sitter C."/>
            <person name="Sutton G.G."/>
            <person name="Venter J.C."/>
            <person name="Wang Z."/>
            <person name="Woodage T."/>
            <person name="Zheng X.H."/>
            <person name="Zhong F."/>
        </authorList>
    </citation>
    <scope>NUCLEOTIDE SEQUENCE [LARGE SCALE GENOMIC DNA]</scope>
    <source>
        <strain>BN</strain>
        <strain evidence="3">Sprague-Dawley</strain>
    </source>
</reference>
<sequence length="76" mass="8323">MLPSDLLRHQACKCCPDTHSGKSTHTPKLNYKQNKNTRPETSCPLRWGDQGALQEWGGLTILSGQETGLGNVDSSQ</sequence>
<name>A6HJF5_RAT</name>
<feature type="compositionally biased region" description="Polar residues" evidence="1">
    <location>
        <begin position="21"/>
        <end position="40"/>
    </location>
</feature>
<organism evidence="2 3">
    <name type="scientific">Rattus norvegicus</name>
    <name type="common">Rat</name>
    <dbReference type="NCBI Taxonomy" id="10116"/>
    <lineage>
        <taxon>Eukaryota</taxon>
        <taxon>Metazoa</taxon>
        <taxon>Chordata</taxon>
        <taxon>Craniata</taxon>
        <taxon>Vertebrata</taxon>
        <taxon>Euteleostomi</taxon>
        <taxon>Mammalia</taxon>
        <taxon>Eutheria</taxon>
        <taxon>Euarchontoglires</taxon>
        <taxon>Glires</taxon>
        <taxon>Rodentia</taxon>
        <taxon>Myomorpha</taxon>
        <taxon>Muroidea</taxon>
        <taxon>Muridae</taxon>
        <taxon>Murinae</taxon>
        <taxon>Rattus</taxon>
    </lineage>
</organism>
<proteinExistence type="predicted"/>
<accession>A6HJF5</accession>
<dbReference type="EMBL" id="CH473948">
    <property type="protein sequence ID" value="EDM06160.1"/>
    <property type="molecule type" value="Genomic_DNA"/>
</dbReference>
<dbReference type="Proteomes" id="UP000234681">
    <property type="component" value="Chromosome 10"/>
</dbReference>